<dbReference type="PATRIC" id="fig|1114960.4.peg.4413"/>
<reference evidence="1 2" key="1">
    <citation type="submission" date="2011-12" db="EMBL/GenBank/DDBJ databases">
        <authorList>
            <person name="Kriszt B."/>
            <person name="Tancsics A."/>
            <person name="Cserhati M."/>
            <person name="Toth A."/>
            <person name="Nagy I."/>
            <person name="Horvath B."/>
            <person name="Tamura T."/>
            <person name="Kukolya J."/>
            <person name="Szoboszlay S."/>
        </authorList>
    </citation>
    <scope>NUCLEOTIDE SEQUENCE [LARGE SCALE GENOMIC DNA]</scope>
    <source>
        <strain evidence="1 2">AK37</strain>
    </source>
</reference>
<dbReference type="EMBL" id="AHBW01000057">
    <property type="protein sequence ID" value="EHK81104.1"/>
    <property type="molecule type" value="Genomic_DNA"/>
</dbReference>
<dbReference type="AlphaFoldDB" id="H0JX47"/>
<organism evidence="1 2">
    <name type="scientific">Rhodococcus pyridinivorans AK37</name>
    <dbReference type="NCBI Taxonomy" id="1114960"/>
    <lineage>
        <taxon>Bacteria</taxon>
        <taxon>Bacillati</taxon>
        <taxon>Actinomycetota</taxon>
        <taxon>Actinomycetes</taxon>
        <taxon>Mycobacteriales</taxon>
        <taxon>Nocardiaceae</taxon>
        <taxon>Rhodococcus</taxon>
    </lineage>
</organism>
<dbReference type="RefSeq" id="WP_006554223.1">
    <property type="nucleotide sequence ID" value="NZ_AHBW01000057.1"/>
</dbReference>
<gene>
    <name evidence="1" type="ORF">AK37_21621</name>
</gene>
<name>H0JX47_9NOCA</name>
<protein>
    <submittedName>
        <fullName evidence="1">Uncharacterized protein</fullName>
    </submittedName>
</protein>
<evidence type="ECO:0000313" key="1">
    <source>
        <dbReference type="EMBL" id="EHK81104.1"/>
    </source>
</evidence>
<proteinExistence type="predicted"/>
<accession>H0JX47</accession>
<evidence type="ECO:0000313" key="2">
    <source>
        <dbReference type="Proteomes" id="UP000005064"/>
    </source>
</evidence>
<sequence length="101" mass="10954">MSIGDSTTIKSGDQVKVSARGTFVFTVKDVDEDTGMAMIEVDADSPLTYPWPARLTDLVAVEDWTPRVPSSCRSLSLHLFGAATSFRYGDRCNHPSSPTGE</sequence>
<dbReference type="Proteomes" id="UP000005064">
    <property type="component" value="Unassembled WGS sequence"/>
</dbReference>
<comment type="caution">
    <text evidence="1">The sequence shown here is derived from an EMBL/GenBank/DDBJ whole genome shotgun (WGS) entry which is preliminary data.</text>
</comment>